<dbReference type="Proteomes" id="UP000646523">
    <property type="component" value="Unassembled WGS sequence"/>
</dbReference>
<dbReference type="InterPro" id="IPR004378">
    <property type="entry name" value="F420H2_quin_Rdtase"/>
</dbReference>
<reference evidence="1" key="2">
    <citation type="submission" date="2020-09" db="EMBL/GenBank/DDBJ databases">
        <authorList>
            <person name="Sun Q."/>
            <person name="Zhou Y."/>
        </authorList>
    </citation>
    <scope>NUCLEOTIDE SEQUENCE</scope>
    <source>
        <strain evidence="1">CGMCC 4.7368</strain>
    </source>
</reference>
<organism evidence="1 2">
    <name type="scientific">Nonomuraea cavernae</name>
    <dbReference type="NCBI Taxonomy" id="2045107"/>
    <lineage>
        <taxon>Bacteria</taxon>
        <taxon>Bacillati</taxon>
        <taxon>Actinomycetota</taxon>
        <taxon>Actinomycetes</taxon>
        <taxon>Streptosporangiales</taxon>
        <taxon>Streptosporangiaceae</taxon>
        <taxon>Nonomuraea</taxon>
    </lineage>
</organism>
<gene>
    <name evidence="1" type="ORF">GCM10012289_21660</name>
</gene>
<accession>A0A918DHN8</accession>
<keyword evidence="2" id="KW-1185">Reference proteome</keyword>
<sequence>MTVNGTVTDGLHRYSRWLYRGGHPNGLARALNRISAVLHSTGVVLPDRLATLEVPGRRTGRLISFPVVVADHEGERYLVAMLGADTNWVRNVQAAEGRVVLRHGRRERVRLEEVEPGLRAPVLRRYLAVAPGARPHIPVDRHAPLEDFERVAARIPVFRVVNVRQAAG</sequence>
<dbReference type="Gene3D" id="2.30.110.10">
    <property type="entry name" value="Electron Transport, Fmn-binding Protein, Chain A"/>
    <property type="match status" value="1"/>
</dbReference>
<dbReference type="RefSeq" id="WP_225262600.1">
    <property type="nucleotide sequence ID" value="NZ_BMNH01000004.1"/>
</dbReference>
<dbReference type="EMBL" id="BMNH01000004">
    <property type="protein sequence ID" value="GGO66793.1"/>
    <property type="molecule type" value="Genomic_DNA"/>
</dbReference>
<proteinExistence type="predicted"/>
<dbReference type="GO" id="GO:0016491">
    <property type="term" value="F:oxidoreductase activity"/>
    <property type="evidence" value="ECO:0007669"/>
    <property type="project" value="InterPro"/>
</dbReference>
<evidence type="ECO:0000313" key="2">
    <source>
        <dbReference type="Proteomes" id="UP000646523"/>
    </source>
</evidence>
<protein>
    <recommendedName>
        <fullName evidence="3">Nitroreductase family deazaflavin-dependent oxidoreductase</fullName>
    </recommendedName>
</protein>
<dbReference type="Pfam" id="PF04075">
    <property type="entry name" value="F420H2_quin_red"/>
    <property type="match status" value="1"/>
</dbReference>
<dbReference type="AlphaFoldDB" id="A0A918DHN8"/>
<reference evidence="1" key="1">
    <citation type="journal article" date="2014" name="Int. J. Syst. Evol. Microbiol.">
        <title>Complete genome sequence of Corynebacterium casei LMG S-19264T (=DSM 44701T), isolated from a smear-ripened cheese.</title>
        <authorList>
            <consortium name="US DOE Joint Genome Institute (JGI-PGF)"/>
            <person name="Walter F."/>
            <person name="Albersmeier A."/>
            <person name="Kalinowski J."/>
            <person name="Ruckert C."/>
        </authorList>
    </citation>
    <scope>NUCLEOTIDE SEQUENCE</scope>
    <source>
        <strain evidence="1">CGMCC 4.7368</strain>
    </source>
</reference>
<evidence type="ECO:0000313" key="1">
    <source>
        <dbReference type="EMBL" id="GGO66793.1"/>
    </source>
</evidence>
<comment type="caution">
    <text evidence="1">The sequence shown here is derived from an EMBL/GenBank/DDBJ whole genome shotgun (WGS) entry which is preliminary data.</text>
</comment>
<evidence type="ECO:0008006" key="3">
    <source>
        <dbReference type="Google" id="ProtNLM"/>
    </source>
</evidence>
<name>A0A918DHN8_9ACTN</name>
<dbReference type="InterPro" id="IPR012349">
    <property type="entry name" value="Split_barrel_FMN-bd"/>
</dbReference>